<evidence type="ECO:0000313" key="3">
    <source>
        <dbReference type="Proteomes" id="UP001314263"/>
    </source>
</evidence>
<evidence type="ECO:0000256" key="1">
    <source>
        <dbReference type="SAM" id="Phobius"/>
    </source>
</evidence>
<dbReference type="PANTHER" id="PTHR36311">
    <property type="entry name" value="PHOTOSYSTEM I SUBUNIT O"/>
    <property type="match status" value="1"/>
</dbReference>
<evidence type="ECO:0008006" key="4">
    <source>
        <dbReference type="Google" id="ProtNLM"/>
    </source>
</evidence>
<dbReference type="EMBL" id="CAUYUE010000007">
    <property type="protein sequence ID" value="CAK0782737.1"/>
    <property type="molecule type" value="Genomic_DNA"/>
</dbReference>
<dbReference type="AlphaFoldDB" id="A0AAV1I7M6"/>
<keyword evidence="1" id="KW-1133">Transmembrane helix</keyword>
<keyword evidence="3" id="KW-1185">Reference proteome</keyword>
<feature type="transmembrane region" description="Helical" evidence="1">
    <location>
        <begin position="114"/>
        <end position="136"/>
    </location>
</feature>
<organism evidence="2 3">
    <name type="scientific">Coccomyxa viridis</name>
    <dbReference type="NCBI Taxonomy" id="1274662"/>
    <lineage>
        <taxon>Eukaryota</taxon>
        <taxon>Viridiplantae</taxon>
        <taxon>Chlorophyta</taxon>
        <taxon>core chlorophytes</taxon>
        <taxon>Trebouxiophyceae</taxon>
        <taxon>Trebouxiophyceae incertae sedis</taxon>
        <taxon>Coccomyxaceae</taxon>
        <taxon>Coccomyxa</taxon>
    </lineage>
</organism>
<comment type="caution">
    <text evidence="2">The sequence shown here is derived from an EMBL/GenBank/DDBJ whole genome shotgun (WGS) entry which is preliminary data.</text>
</comment>
<keyword evidence="1" id="KW-0472">Membrane</keyword>
<dbReference type="Pfam" id="PF22832">
    <property type="entry name" value="PsaO_TMD"/>
    <property type="match status" value="1"/>
</dbReference>
<keyword evidence="1" id="KW-0812">Transmembrane</keyword>
<name>A0AAV1I7M6_9CHLO</name>
<evidence type="ECO:0000313" key="2">
    <source>
        <dbReference type="EMBL" id="CAK0782737.1"/>
    </source>
</evidence>
<reference evidence="2 3" key="1">
    <citation type="submission" date="2023-10" db="EMBL/GenBank/DDBJ databases">
        <authorList>
            <person name="Maclean D."/>
            <person name="Macfadyen A."/>
        </authorList>
    </citation>
    <scope>NUCLEOTIDE SEQUENCE [LARGE SCALE GENOMIC DNA]</scope>
</reference>
<gene>
    <name evidence="2" type="ORF">CVIRNUC_005932</name>
</gene>
<protein>
    <recommendedName>
        <fullName evidence="4">Photosystem I subunit O</fullName>
    </recommendedName>
</protein>
<sequence length="144" mass="15569">MALAMKASLGSAQSVHQSCHRAGFLGSRAPLAVAVRASRIQNSRQMTVMAGQEYPSNWLNKDPLVLVLGFLGWTVPANIPVPAFGGSSLFGTFTQSIGENLARFPQGPPLQDKFWLLLVTYHVGLFTALLLGQIGVNGRKQGYW</sequence>
<proteinExistence type="predicted"/>
<dbReference type="PANTHER" id="PTHR36311:SF1">
    <property type="entry name" value="PHOTOSYSTEM I SUBUNIT O"/>
    <property type="match status" value="1"/>
</dbReference>
<feature type="transmembrane region" description="Helical" evidence="1">
    <location>
        <begin position="64"/>
        <end position="84"/>
    </location>
</feature>
<accession>A0AAV1I7M6</accession>
<dbReference type="NCBIfam" id="TIGR03059">
    <property type="entry name" value="psaOeuk"/>
    <property type="match status" value="1"/>
</dbReference>
<dbReference type="Proteomes" id="UP001314263">
    <property type="component" value="Unassembled WGS sequence"/>
</dbReference>
<dbReference type="InterPro" id="IPR017498">
    <property type="entry name" value="PSI_PsaO"/>
</dbReference>